<dbReference type="InterPro" id="IPR000515">
    <property type="entry name" value="MetI-like"/>
</dbReference>
<feature type="transmembrane region" description="Helical" evidence="7">
    <location>
        <begin position="31"/>
        <end position="55"/>
    </location>
</feature>
<dbReference type="PANTHER" id="PTHR30193">
    <property type="entry name" value="ABC TRANSPORTER PERMEASE PROTEIN"/>
    <property type="match status" value="1"/>
</dbReference>
<dbReference type="InterPro" id="IPR035906">
    <property type="entry name" value="MetI-like_sf"/>
</dbReference>
<evidence type="ECO:0000256" key="2">
    <source>
        <dbReference type="ARBA" id="ARBA00022448"/>
    </source>
</evidence>
<keyword evidence="4 7" id="KW-0812">Transmembrane</keyword>
<name>A0A7C4Q029_9CHLR</name>
<comment type="caution">
    <text evidence="9">The sequence shown here is derived from an EMBL/GenBank/DDBJ whole genome shotgun (WGS) entry which is preliminary data.</text>
</comment>
<reference evidence="9" key="1">
    <citation type="journal article" date="2020" name="mSystems">
        <title>Genome- and Community-Level Interaction Insights into Carbon Utilization and Element Cycling Functions of Hydrothermarchaeota in Hydrothermal Sediment.</title>
        <authorList>
            <person name="Zhou Z."/>
            <person name="Liu Y."/>
            <person name="Xu W."/>
            <person name="Pan J."/>
            <person name="Luo Z.H."/>
            <person name="Li M."/>
        </authorList>
    </citation>
    <scope>NUCLEOTIDE SEQUENCE [LARGE SCALE GENOMIC DNA]</scope>
    <source>
        <strain evidence="9">SpSt-556</strain>
    </source>
</reference>
<keyword evidence="3" id="KW-1003">Cell membrane</keyword>
<sequence length="327" mass="37256">MTQTVSNRPAGLFWRKDNPEKRKKRSEALTAYIFLLPYLFIFFTFTIFSIGYAFYLSFTRYNLLRPPEWWGLEGYRRVLCLEALMPRGEDAPPLACDDLFIKKALPNTVKYTLIVVPTQTVLSLILAFAMDQKLRFRRLFRTIYYLPSVTSSVVISLIFVWLFSPLGIVNQIFNLNINWLNDPRYAFYTIMILNVFTTSGTLMLIFLAGLQDIPTAIYEAASIDGANKFQTLRFITIPMLRPVVFFVVTVGLIGCFQVFDQIYVMTSGGPLDSTTTVAYLIYKWAFRDTTVKMGQAAALSFILALIILVFTLIQRRIIEGSGSVGSA</sequence>
<protein>
    <submittedName>
        <fullName evidence="9">Sugar ABC transporter permease</fullName>
    </submittedName>
</protein>
<evidence type="ECO:0000256" key="5">
    <source>
        <dbReference type="ARBA" id="ARBA00022989"/>
    </source>
</evidence>
<gene>
    <name evidence="9" type="ORF">ENT17_00315</name>
</gene>
<dbReference type="Pfam" id="PF00528">
    <property type="entry name" value="BPD_transp_1"/>
    <property type="match status" value="1"/>
</dbReference>
<keyword evidence="5 7" id="KW-1133">Transmembrane helix</keyword>
<organism evidence="9">
    <name type="scientific">Bellilinea caldifistulae</name>
    <dbReference type="NCBI Taxonomy" id="360411"/>
    <lineage>
        <taxon>Bacteria</taxon>
        <taxon>Bacillati</taxon>
        <taxon>Chloroflexota</taxon>
        <taxon>Anaerolineae</taxon>
        <taxon>Anaerolineales</taxon>
        <taxon>Anaerolineaceae</taxon>
        <taxon>Bellilinea</taxon>
    </lineage>
</organism>
<dbReference type="EMBL" id="DSXR01000006">
    <property type="protein sequence ID" value="HGS86044.1"/>
    <property type="molecule type" value="Genomic_DNA"/>
</dbReference>
<dbReference type="PROSITE" id="PS50928">
    <property type="entry name" value="ABC_TM1"/>
    <property type="match status" value="1"/>
</dbReference>
<feature type="transmembrane region" description="Helical" evidence="7">
    <location>
        <begin position="185"/>
        <end position="208"/>
    </location>
</feature>
<dbReference type="Gene3D" id="1.10.3720.10">
    <property type="entry name" value="MetI-like"/>
    <property type="match status" value="1"/>
</dbReference>
<dbReference type="SUPFAM" id="SSF161098">
    <property type="entry name" value="MetI-like"/>
    <property type="match status" value="1"/>
</dbReference>
<evidence type="ECO:0000313" key="9">
    <source>
        <dbReference type="EMBL" id="HGS86044.1"/>
    </source>
</evidence>
<keyword evidence="6 7" id="KW-0472">Membrane</keyword>
<dbReference type="CDD" id="cd06261">
    <property type="entry name" value="TM_PBP2"/>
    <property type="match status" value="1"/>
</dbReference>
<dbReference type="AlphaFoldDB" id="A0A7C4Q029"/>
<dbReference type="GO" id="GO:0055085">
    <property type="term" value="P:transmembrane transport"/>
    <property type="evidence" value="ECO:0007669"/>
    <property type="project" value="InterPro"/>
</dbReference>
<comment type="subcellular location">
    <subcellularLocation>
        <location evidence="1 7">Cell membrane</location>
        <topology evidence="1 7">Multi-pass membrane protein</topology>
    </subcellularLocation>
</comment>
<feature type="transmembrane region" description="Helical" evidence="7">
    <location>
        <begin position="243"/>
        <end position="264"/>
    </location>
</feature>
<evidence type="ECO:0000256" key="4">
    <source>
        <dbReference type="ARBA" id="ARBA00022692"/>
    </source>
</evidence>
<dbReference type="GO" id="GO:0005886">
    <property type="term" value="C:plasma membrane"/>
    <property type="evidence" value="ECO:0007669"/>
    <property type="project" value="UniProtKB-SubCell"/>
</dbReference>
<evidence type="ECO:0000256" key="3">
    <source>
        <dbReference type="ARBA" id="ARBA00022475"/>
    </source>
</evidence>
<evidence type="ECO:0000256" key="6">
    <source>
        <dbReference type="ARBA" id="ARBA00023136"/>
    </source>
</evidence>
<dbReference type="PANTHER" id="PTHR30193:SF37">
    <property type="entry name" value="INNER MEMBRANE ABC TRANSPORTER PERMEASE PROTEIN YCJO"/>
    <property type="match status" value="1"/>
</dbReference>
<accession>A0A7C4Q029</accession>
<evidence type="ECO:0000256" key="7">
    <source>
        <dbReference type="RuleBase" id="RU363032"/>
    </source>
</evidence>
<feature type="transmembrane region" description="Helical" evidence="7">
    <location>
        <begin position="293"/>
        <end position="313"/>
    </location>
</feature>
<keyword evidence="2 7" id="KW-0813">Transport</keyword>
<evidence type="ECO:0000259" key="8">
    <source>
        <dbReference type="PROSITE" id="PS50928"/>
    </source>
</evidence>
<feature type="transmembrane region" description="Helical" evidence="7">
    <location>
        <begin position="142"/>
        <end position="165"/>
    </location>
</feature>
<proteinExistence type="inferred from homology"/>
<dbReference type="InterPro" id="IPR051393">
    <property type="entry name" value="ABC_transporter_permease"/>
</dbReference>
<feature type="transmembrane region" description="Helical" evidence="7">
    <location>
        <begin position="111"/>
        <end position="130"/>
    </location>
</feature>
<feature type="domain" description="ABC transmembrane type-1" evidence="8">
    <location>
        <begin position="105"/>
        <end position="314"/>
    </location>
</feature>
<evidence type="ECO:0000256" key="1">
    <source>
        <dbReference type="ARBA" id="ARBA00004651"/>
    </source>
</evidence>
<comment type="similarity">
    <text evidence="7">Belongs to the binding-protein-dependent transport system permease family.</text>
</comment>